<dbReference type="AlphaFoldDB" id="A0A317DJ43"/>
<sequence>MRVPDRCDKGGLEVRSRVRCDRSATSAWSLLFPVPDHVSGTGRQLVELFLVGRGAFATVRSGERVVRHDPTSI</sequence>
<evidence type="ECO:0000313" key="1">
    <source>
        <dbReference type="EMBL" id="PWR14597.1"/>
    </source>
</evidence>
<comment type="caution">
    <text evidence="1">The sequence shown here is derived from an EMBL/GenBank/DDBJ whole genome shotgun (WGS) entry which is preliminary data.</text>
</comment>
<reference evidence="1 2" key="1">
    <citation type="submission" date="2018-05" db="EMBL/GenBank/DDBJ databases">
        <title>Micromonosporas from Atacama Desert.</title>
        <authorList>
            <person name="Carro L."/>
            <person name="Golinska P."/>
            <person name="Klenk H.-P."/>
            <person name="Goodfellow M."/>
        </authorList>
    </citation>
    <scope>NUCLEOTIDE SEQUENCE [LARGE SCALE GENOMIC DNA]</scope>
    <source>
        <strain evidence="1 2">4G51</strain>
    </source>
</reference>
<protein>
    <submittedName>
        <fullName evidence="1">Uncharacterized protein</fullName>
    </submittedName>
</protein>
<evidence type="ECO:0000313" key="2">
    <source>
        <dbReference type="Proteomes" id="UP000246050"/>
    </source>
</evidence>
<gene>
    <name evidence="1" type="ORF">DKT69_15555</name>
</gene>
<organism evidence="1 2">
    <name type="scientific">Micromonospora sicca</name>
    <dbReference type="NCBI Taxonomy" id="2202420"/>
    <lineage>
        <taxon>Bacteria</taxon>
        <taxon>Bacillati</taxon>
        <taxon>Actinomycetota</taxon>
        <taxon>Actinomycetes</taxon>
        <taxon>Micromonosporales</taxon>
        <taxon>Micromonosporaceae</taxon>
        <taxon>Micromonospora</taxon>
    </lineage>
</organism>
<accession>A0A317DJ43</accession>
<name>A0A317DJ43_9ACTN</name>
<dbReference type="EMBL" id="QGKS01000225">
    <property type="protein sequence ID" value="PWR14597.1"/>
    <property type="molecule type" value="Genomic_DNA"/>
</dbReference>
<proteinExistence type="predicted"/>
<dbReference type="Proteomes" id="UP000246050">
    <property type="component" value="Unassembled WGS sequence"/>
</dbReference>